<protein>
    <recommendedName>
        <fullName evidence="2">YCII-related domain-containing protein</fullName>
    </recommendedName>
</protein>
<evidence type="ECO:0000313" key="4">
    <source>
        <dbReference type="Proteomes" id="UP000286482"/>
    </source>
</evidence>
<dbReference type="Proteomes" id="UP000286482">
    <property type="component" value="Unassembled WGS sequence"/>
</dbReference>
<evidence type="ECO:0000256" key="1">
    <source>
        <dbReference type="ARBA" id="ARBA00007689"/>
    </source>
</evidence>
<keyword evidence="4" id="KW-1185">Reference proteome</keyword>
<dbReference type="PANTHER" id="PTHR37828">
    <property type="entry name" value="GSR2449 PROTEIN"/>
    <property type="match status" value="1"/>
</dbReference>
<dbReference type="SUPFAM" id="SSF54909">
    <property type="entry name" value="Dimeric alpha+beta barrel"/>
    <property type="match status" value="1"/>
</dbReference>
<evidence type="ECO:0000313" key="3">
    <source>
        <dbReference type="EMBL" id="RKF14363.1"/>
    </source>
</evidence>
<sequence>MIAWNNYKDEAKQRGSLAMEVYVIESRPSGDVDAVKQHLPAHLAYQAKLESSGQLMFAGPLSSDCGEWMEGTGMILYRAKSLGAATELAQQDPMHINGARSFTIRRWLINEGSLQIDIKLSEQKISLDPTQ</sequence>
<dbReference type="InterPro" id="IPR011008">
    <property type="entry name" value="Dimeric_a/b-barrel"/>
</dbReference>
<dbReference type="InterPro" id="IPR005545">
    <property type="entry name" value="YCII"/>
</dbReference>
<reference evidence="3 4" key="1">
    <citation type="submission" date="2018-09" db="EMBL/GenBank/DDBJ databases">
        <authorList>
            <person name="Wang Z."/>
        </authorList>
    </citation>
    <scope>NUCLEOTIDE SEQUENCE [LARGE SCALE GENOMIC DNA]</scope>
    <source>
        <strain evidence="3 4">ALS 81</strain>
    </source>
</reference>
<proteinExistence type="inferred from homology"/>
<feature type="domain" description="YCII-related" evidence="2">
    <location>
        <begin position="22"/>
        <end position="107"/>
    </location>
</feature>
<dbReference type="PANTHER" id="PTHR37828:SF1">
    <property type="entry name" value="YCII-RELATED DOMAIN-CONTAINING PROTEIN"/>
    <property type="match status" value="1"/>
</dbReference>
<dbReference type="Pfam" id="PF03795">
    <property type="entry name" value="YCII"/>
    <property type="match status" value="1"/>
</dbReference>
<organism evidence="3 4">
    <name type="scientific">Alginatibacterium sediminis</name>
    <dbReference type="NCBI Taxonomy" id="2164068"/>
    <lineage>
        <taxon>Bacteria</taxon>
        <taxon>Pseudomonadati</taxon>
        <taxon>Pseudomonadota</taxon>
        <taxon>Gammaproteobacteria</taxon>
        <taxon>Alteromonadales</taxon>
        <taxon>Alteromonadaceae</taxon>
        <taxon>Alginatibacterium</taxon>
    </lineage>
</organism>
<comment type="similarity">
    <text evidence="1">Belongs to the YciI family.</text>
</comment>
<dbReference type="EMBL" id="RAQO01000009">
    <property type="protein sequence ID" value="RKF14363.1"/>
    <property type="molecule type" value="Genomic_DNA"/>
</dbReference>
<dbReference type="OrthoDB" id="5523400at2"/>
<comment type="caution">
    <text evidence="3">The sequence shown here is derived from an EMBL/GenBank/DDBJ whole genome shotgun (WGS) entry which is preliminary data.</text>
</comment>
<dbReference type="RefSeq" id="WP_120356174.1">
    <property type="nucleotide sequence ID" value="NZ_RAQO01000009.1"/>
</dbReference>
<name>A0A420E869_9ALTE</name>
<dbReference type="AlphaFoldDB" id="A0A420E869"/>
<gene>
    <name evidence="3" type="ORF">DBZ36_17050</name>
</gene>
<evidence type="ECO:0000259" key="2">
    <source>
        <dbReference type="Pfam" id="PF03795"/>
    </source>
</evidence>
<accession>A0A420E869</accession>
<dbReference type="Gene3D" id="3.30.70.1060">
    <property type="entry name" value="Dimeric alpha+beta barrel"/>
    <property type="match status" value="1"/>
</dbReference>